<organism evidence="11 12">
    <name type="scientific">Penicillium bovifimosum</name>
    <dbReference type="NCBI Taxonomy" id="126998"/>
    <lineage>
        <taxon>Eukaryota</taxon>
        <taxon>Fungi</taxon>
        <taxon>Dikarya</taxon>
        <taxon>Ascomycota</taxon>
        <taxon>Pezizomycotina</taxon>
        <taxon>Eurotiomycetes</taxon>
        <taxon>Eurotiomycetidae</taxon>
        <taxon>Eurotiales</taxon>
        <taxon>Aspergillaceae</taxon>
        <taxon>Penicillium</taxon>
    </lineage>
</organism>
<comment type="catalytic activity">
    <reaction evidence="10">
        <text>L-cysteine + L-glutamate + ATP = gamma-L-glutamyl-L-cysteine + ADP + phosphate + H(+)</text>
        <dbReference type="Rhea" id="RHEA:13285"/>
        <dbReference type="ChEBI" id="CHEBI:15378"/>
        <dbReference type="ChEBI" id="CHEBI:29985"/>
        <dbReference type="ChEBI" id="CHEBI:30616"/>
        <dbReference type="ChEBI" id="CHEBI:35235"/>
        <dbReference type="ChEBI" id="CHEBI:43474"/>
        <dbReference type="ChEBI" id="CHEBI:58173"/>
        <dbReference type="ChEBI" id="CHEBI:456216"/>
        <dbReference type="EC" id="6.3.2.2"/>
    </reaction>
</comment>
<sequence length="607" mass="69833">MGLPVKGTSIGWAETENAAPEIRRWATEQLLCLWRRQRHRTDSVASWGDEIEYSLFNLDPRTERATLLLDQEKVIRQWQESPASKEEPVILQWEWANYVVETTPAKPYTGSIEDLLNVQKNMKRRREIVNGFLMPNQHTLSLSFFPRAGADGQWTTPHGQNETYHSVCSLPRYRIVPENIIGRRETSKETCYPIYQDTQTPPFYDILPSGEEVRNHLCLDDLEIGIGCCSLQTTFQTSNESEARWLHDQLIPLAPIFLAMTAAVPIWKGYLVDTDVRWQRFGDVLDDRRPEEMATIVGLLPFTRLARDLTRECQPPRWTWNRTYISEEKPSGLESTSPLQPMNPAIKQRLLDGGMDESLATHFASILSRDPLILTQDDMDNLNTSNTKLFQLLQSCVWHAVRFKLPITDAGPGWCIEFRTMESQLTDEANAAFAIFSYLLSRAIVTMHLNFYIPIDKVGESMEFAKERDAVRRGRMWFRRTGWSGSTAISGSMCREHTHRMNGVAKGEYAFMTADEIFNGESGPDGFPGLVAIVRLYLEQSKMPEAEQAKLESYLELVSKRASGENPTPATWMREFVRSHEDYRQDSYVSERVCYDLMREIVRMNEE</sequence>
<dbReference type="EC" id="6.3.2.2" evidence="3 10"/>
<keyword evidence="7 10" id="KW-0067">ATP-binding</keyword>
<evidence type="ECO:0000256" key="7">
    <source>
        <dbReference type="ARBA" id="ARBA00022840"/>
    </source>
</evidence>
<evidence type="ECO:0000256" key="5">
    <source>
        <dbReference type="ARBA" id="ARBA00022684"/>
    </source>
</evidence>
<keyword evidence="12" id="KW-1185">Reference proteome</keyword>
<dbReference type="GO" id="GO:0006750">
    <property type="term" value="P:glutathione biosynthetic process"/>
    <property type="evidence" value="ECO:0007669"/>
    <property type="project" value="UniProtKB-UniRule"/>
</dbReference>
<keyword evidence="6 10" id="KW-0547">Nucleotide-binding</keyword>
<evidence type="ECO:0000256" key="2">
    <source>
        <dbReference type="ARBA" id="ARBA00008100"/>
    </source>
</evidence>
<dbReference type="InterPro" id="IPR014746">
    <property type="entry name" value="Gln_synth/guanido_kin_cat_dom"/>
</dbReference>
<evidence type="ECO:0000256" key="9">
    <source>
        <dbReference type="ARBA" id="ARBA00032122"/>
    </source>
</evidence>
<dbReference type="SUPFAM" id="SSF55931">
    <property type="entry name" value="Glutamine synthetase/guanido kinase"/>
    <property type="match status" value="1"/>
</dbReference>
<dbReference type="Gene3D" id="3.30.590.50">
    <property type="match status" value="2"/>
</dbReference>
<proteinExistence type="inferred from homology"/>
<dbReference type="PANTHER" id="PTHR11164">
    <property type="entry name" value="GLUTAMATE CYSTEINE LIGASE"/>
    <property type="match status" value="1"/>
</dbReference>
<comment type="pathway">
    <text evidence="1 10">Sulfur metabolism; glutathione biosynthesis; glutathione from L-cysteine and L-glutamate: step 1/2.</text>
</comment>
<dbReference type="PANTHER" id="PTHR11164:SF0">
    <property type="entry name" value="GLUTAMATE--CYSTEINE LIGASE CATALYTIC SUBUNIT"/>
    <property type="match status" value="1"/>
</dbReference>
<reference evidence="11" key="2">
    <citation type="journal article" date="2023" name="IMA Fungus">
        <title>Comparative genomic study of the Penicillium genus elucidates a diverse pangenome and 15 lateral gene transfer events.</title>
        <authorList>
            <person name="Petersen C."/>
            <person name="Sorensen T."/>
            <person name="Nielsen M.R."/>
            <person name="Sondergaard T.E."/>
            <person name="Sorensen J.L."/>
            <person name="Fitzpatrick D.A."/>
            <person name="Frisvad J.C."/>
            <person name="Nielsen K.L."/>
        </authorList>
    </citation>
    <scope>NUCLEOTIDE SEQUENCE</scope>
    <source>
        <strain evidence="11">IBT 22155</strain>
    </source>
</reference>
<reference evidence="11" key="1">
    <citation type="submission" date="2022-11" db="EMBL/GenBank/DDBJ databases">
        <authorList>
            <person name="Petersen C."/>
        </authorList>
    </citation>
    <scope>NUCLEOTIDE SEQUENCE</scope>
    <source>
        <strain evidence="11">IBT 22155</strain>
    </source>
</reference>
<evidence type="ECO:0000256" key="4">
    <source>
        <dbReference type="ARBA" id="ARBA00022598"/>
    </source>
</evidence>
<dbReference type="GeneID" id="81399979"/>
<evidence type="ECO:0000313" key="12">
    <source>
        <dbReference type="Proteomes" id="UP001149079"/>
    </source>
</evidence>
<evidence type="ECO:0000256" key="8">
    <source>
        <dbReference type="ARBA" id="ARBA00030585"/>
    </source>
</evidence>
<evidence type="ECO:0000256" key="1">
    <source>
        <dbReference type="ARBA" id="ARBA00005006"/>
    </source>
</evidence>
<dbReference type="InterPro" id="IPR004308">
    <property type="entry name" value="GCS"/>
</dbReference>
<keyword evidence="5 10" id="KW-0317">Glutathione biosynthesis</keyword>
<evidence type="ECO:0000256" key="6">
    <source>
        <dbReference type="ARBA" id="ARBA00022741"/>
    </source>
</evidence>
<dbReference type="RefSeq" id="XP_056525975.1">
    <property type="nucleotide sequence ID" value="XM_056660809.1"/>
</dbReference>
<dbReference type="Gene3D" id="1.10.8.960">
    <property type="match status" value="1"/>
</dbReference>
<dbReference type="GO" id="GO:0005524">
    <property type="term" value="F:ATP binding"/>
    <property type="evidence" value="ECO:0007669"/>
    <property type="project" value="UniProtKB-UniRule"/>
</dbReference>
<protein>
    <recommendedName>
        <fullName evidence="3 10">Glutamate--cysteine ligase</fullName>
        <ecNumber evidence="3 10">6.3.2.2</ecNumber>
    </recommendedName>
    <alternativeName>
        <fullName evidence="9 10">Gamma-ECS</fullName>
    </alternativeName>
    <alternativeName>
        <fullName evidence="8 10">Gamma-glutamylcysteine synthetase</fullName>
    </alternativeName>
</protein>
<accession>A0A9W9HES1</accession>
<dbReference type="AlphaFoldDB" id="A0A9W9HES1"/>
<dbReference type="EMBL" id="JAPQKL010000001">
    <property type="protein sequence ID" value="KAJ5145501.1"/>
    <property type="molecule type" value="Genomic_DNA"/>
</dbReference>
<dbReference type="Pfam" id="PF03074">
    <property type="entry name" value="GCS"/>
    <property type="match status" value="1"/>
</dbReference>
<keyword evidence="4 10" id="KW-0436">Ligase</keyword>
<comment type="similarity">
    <text evidence="2 10">Belongs to the glutamate--cysteine ligase type 3 family.</text>
</comment>
<dbReference type="Proteomes" id="UP001149079">
    <property type="component" value="Unassembled WGS sequence"/>
</dbReference>
<dbReference type="OrthoDB" id="7939818at2759"/>
<gene>
    <name evidence="11" type="ORF">N7515_000065</name>
</gene>
<evidence type="ECO:0000256" key="3">
    <source>
        <dbReference type="ARBA" id="ARBA00012220"/>
    </source>
</evidence>
<dbReference type="GO" id="GO:0004357">
    <property type="term" value="F:glutamate-cysteine ligase activity"/>
    <property type="evidence" value="ECO:0007669"/>
    <property type="project" value="UniProtKB-UniRule"/>
</dbReference>
<evidence type="ECO:0000256" key="10">
    <source>
        <dbReference type="RuleBase" id="RU367135"/>
    </source>
</evidence>
<comment type="caution">
    <text evidence="11">The sequence shown here is derived from an EMBL/GenBank/DDBJ whole genome shotgun (WGS) entry which is preliminary data.</text>
</comment>
<evidence type="ECO:0000313" key="11">
    <source>
        <dbReference type="EMBL" id="KAJ5145501.1"/>
    </source>
</evidence>
<name>A0A9W9HES1_9EURO</name>